<dbReference type="InterPro" id="IPR004017">
    <property type="entry name" value="Cys_rich_dom"/>
</dbReference>
<name>A0A0A7GFG0_GEOAI</name>
<dbReference type="eggNOG" id="arCOG00332">
    <property type="taxonomic scope" value="Archaea"/>
</dbReference>
<proteinExistence type="predicted"/>
<gene>
    <name evidence="2" type="ORF">GACE_1558</name>
</gene>
<dbReference type="KEGG" id="gac:GACE_1558"/>
<dbReference type="STRING" id="565033.GACE_1558"/>
<reference evidence="2 3" key="1">
    <citation type="journal article" date="2015" name="Appl. Environ. Microbiol.">
        <title>The Geoglobus acetivorans genome: Fe(III) reduction, acetate utilization, autotrophic growth, and degradation of aromatic compounds in a hyperthermophilic archaeon.</title>
        <authorList>
            <person name="Mardanov A.V."/>
            <person name="Slododkina G.B."/>
            <person name="Slobodkin A.I."/>
            <person name="Beletsky A.V."/>
            <person name="Gavrilov S.N."/>
            <person name="Kublanov I.V."/>
            <person name="Bonch-Osmolovskaya E.A."/>
            <person name="Skryabin K.G."/>
            <person name="Ravin N.V."/>
        </authorList>
    </citation>
    <scope>NUCLEOTIDE SEQUENCE [LARGE SCALE GENOMIC DNA]</scope>
    <source>
        <strain evidence="2 3">SBH6</strain>
    </source>
</reference>
<evidence type="ECO:0000313" key="2">
    <source>
        <dbReference type="EMBL" id="AIY90593.1"/>
    </source>
</evidence>
<dbReference type="Pfam" id="PF02754">
    <property type="entry name" value="CCG"/>
    <property type="match status" value="1"/>
</dbReference>
<dbReference type="InterPro" id="IPR051460">
    <property type="entry name" value="HdrC_iron-sulfur_subunit"/>
</dbReference>
<evidence type="ECO:0000313" key="3">
    <source>
        <dbReference type="Proteomes" id="UP000030624"/>
    </source>
</evidence>
<dbReference type="HOGENOM" id="CLU_023081_2_1_2"/>
<dbReference type="RefSeq" id="WP_048092456.1">
    <property type="nucleotide sequence ID" value="NZ_CP009552.1"/>
</dbReference>
<feature type="domain" description="Cysteine-rich" evidence="1">
    <location>
        <begin position="206"/>
        <end position="287"/>
    </location>
</feature>
<accession>A0A0A7GFG0</accession>
<dbReference type="EMBL" id="CP009552">
    <property type="protein sequence ID" value="AIY90593.1"/>
    <property type="molecule type" value="Genomic_DNA"/>
</dbReference>
<dbReference type="AlphaFoldDB" id="A0A0A7GFG0"/>
<sequence>MIRPKYVIEFLSENMRKTGNPLGIGNEKINTWWKEADIKNEGEWFFFTGMLYQLTPYIETVTGYLEKIENSGLQTLLVLSRYVPIPFSILGMITPKDSRNEADRILRSIHSLLVKSGIDVYYLPELDFYSGILLYDFGDDDGFREHARFVAEKLSEAGVEKIVTPDPHTTYALRKLYPEYTGKRFEVKSYIELIYGLKGRNREEFVIHDPCYYGRYLEISDRIREVLDSAGIGYRDVEYSKRMTNCCGGPIEALSPKISKEIAKLRLEELGNSGIITFCPICLANLRRAGGNAVDFALVVGDENR</sequence>
<dbReference type="GO" id="GO:0005886">
    <property type="term" value="C:plasma membrane"/>
    <property type="evidence" value="ECO:0007669"/>
    <property type="project" value="TreeGrafter"/>
</dbReference>
<protein>
    <submittedName>
        <fullName evidence="2">Heterodisulfide reductase, subunit D</fullName>
    </submittedName>
</protein>
<dbReference type="GeneID" id="24798139"/>
<organism evidence="2 3">
    <name type="scientific">Geoglobus acetivorans</name>
    <dbReference type="NCBI Taxonomy" id="565033"/>
    <lineage>
        <taxon>Archaea</taxon>
        <taxon>Methanobacteriati</taxon>
        <taxon>Methanobacteriota</taxon>
        <taxon>Archaeoglobi</taxon>
        <taxon>Archaeoglobales</taxon>
        <taxon>Archaeoglobaceae</taxon>
        <taxon>Geoglobus</taxon>
    </lineage>
</organism>
<dbReference type="PANTHER" id="PTHR43255">
    <property type="entry name" value="IRON-SULFUR-BINDING OXIDOREDUCTASE FADF-RELATED-RELATED"/>
    <property type="match status" value="1"/>
</dbReference>
<dbReference type="GO" id="GO:0016491">
    <property type="term" value="F:oxidoreductase activity"/>
    <property type="evidence" value="ECO:0007669"/>
    <property type="project" value="UniProtKB-ARBA"/>
</dbReference>
<dbReference type="PANTHER" id="PTHR43255:SF2">
    <property type="entry name" value="HETERODISULFIDE REDUCTASE RELATED PROTEIN"/>
    <property type="match status" value="1"/>
</dbReference>
<evidence type="ECO:0000259" key="1">
    <source>
        <dbReference type="Pfam" id="PF02754"/>
    </source>
</evidence>
<dbReference type="Proteomes" id="UP000030624">
    <property type="component" value="Chromosome"/>
</dbReference>